<dbReference type="Proteomes" id="UP000823921">
    <property type="component" value="Unassembled WGS sequence"/>
</dbReference>
<evidence type="ECO:0000313" key="3">
    <source>
        <dbReference type="Proteomes" id="UP000823921"/>
    </source>
</evidence>
<name>A0A9D2SAE4_9FIRM</name>
<dbReference type="AlphaFoldDB" id="A0A9D2SAE4"/>
<gene>
    <name evidence="2" type="ORF">H9712_05870</name>
</gene>
<dbReference type="InterPro" id="IPR025648">
    <property type="entry name" value="DUF4358"/>
</dbReference>
<comment type="caution">
    <text evidence="2">The sequence shown here is derived from an EMBL/GenBank/DDBJ whole genome shotgun (WGS) entry which is preliminary data.</text>
</comment>
<feature type="signal peptide" evidence="1">
    <location>
        <begin position="1"/>
        <end position="23"/>
    </location>
</feature>
<feature type="chain" id="PRO_5039434267" evidence="1">
    <location>
        <begin position="24"/>
        <end position="156"/>
    </location>
</feature>
<reference evidence="2" key="2">
    <citation type="submission" date="2021-04" db="EMBL/GenBank/DDBJ databases">
        <authorList>
            <person name="Gilroy R."/>
        </authorList>
    </citation>
    <scope>NUCLEOTIDE SEQUENCE</scope>
    <source>
        <strain evidence="2">CHK192-8294</strain>
    </source>
</reference>
<dbReference type="Pfam" id="PF14270">
    <property type="entry name" value="DUF4358"/>
    <property type="match status" value="1"/>
</dbReference>
<accession>A0A9D2SAE4</accession>
<proteinExistence type="predicted"/>
<dbReference type="EMBL" id="DWXO01000057">
    <property type="protein sequence ID" value="HJB80493.1"/>
    <property type="molecule type" value="Genomic_DNA"/>
</dbReference>
<reference evidence="2" key="1">
    <citation type="journal article" date="2021" name="PeerJ">
        <title>Extensive microbial diversity within the chicken gut microbiome revealed by metagenomics and culture.</title>
        <authorList>
            <person name="Gilroy R."/>
            <person name="Ravi A."/>
            <person name="Getino M."/>
            <person name="Pursley I."/>
            <person name="Horton D.L."/>
            <person name="Alikhan N.F."/>
            <person name="Baker D."/>
            <person name="Gharbi K."/>
            <person name="Hall N."/>
            <person name="Watson M."/>
            <person name="Adriaenssens E.M."/>
            <person name="Foster-Nyarko E."/>
            <person name="Jarju S."/>
            <person name="Secka A."/>
            <person name="Antonio M."/>
            <person name="Oren A."/>
            <person name="Chaudhuri R.R."/>
            <person name="La Ragione R."/>
            <person name="Hildebrand F."/>
            <person name="Pallen M.J."/>
        </authorList>
    </citation>
    <scope>NUCLEOTIDE SEQUENCE</scope>
    <source>
        <strain evidence="2">CHK192-8294</strain>
    </source>
</reference>
<evidence type="ECO:0000313" key="2">
    <source>
        <dbReference type="EMBL" id="HJB80493.1"/>
    </source>
</evidence>
<keyword evidence="1" id="KW-0732">Signal</keyword>
<protein>
    <submittedName>
        <fullName evidence="2">DUF4358 domain-containing protein</fullName>
    </submittedName>
</protein>
<evidence type="ECO:0000256" key="1">
    <source>
        <dbReference type="SAM" id="SignalP"/>
    </source>
</evidence>
<sequence length="156" mass="16026">MKNLLKRLLPGVLALCLCLSACGGGSSAKSYDPAATAKALLESTAFSDTLDTLDKDTAAVMYGIDPATITDCAVYASLSMGAEEIAVLTLSDADAAKTAKEALDKRVSDQITALESYMPGEVDKLNHAIVEQTGNTALLVVAADADAAKSVLDGLN</sequence>
<organism evidence="2 3">
    <name type="scientific">Candidatus Flavonifractor intestinigallinarum</name>
    <dbReference type="NCBI Taxonomy" id="2838586"/>
    <lineage>
        <taxon>Bacteria</taxon>
        <taxon>Bacillati</taxon>
        <taxon>Bacillota</taxon>
        <taxon>Clostridia</taxon>
        <taxon>Eubacteriales</taxon>
        <taxon>Oscillospiraceae</taxon>
        <taxon>Flavonifractor</taxon>
    </lineage>
</organism>